<name>A0A7K1Y3A2_9SPHI</name>
<feature type="transmembrane region" description="Helical" evidence="6">
    <location>
        <begin position="110"/>
        <end position="128"/>
    </location>
</feature>
<reference evidence="7 8" key="1">
    <citation type="submission" date="2019-11" db="EMBL/GenBank/DDBJ databases">
        <title>Pedobacter sp. HMF7056 Genome sequencing and assembly.</title>
        <authorList>
            <person name="Kang H."/>
            <person name="Kim H."/>
            <person name="Joh K."/>
        </authorList>
    </citation>
    <scope>NUCLEOTIDE SEQUENCE [LARGE SCALE GENOMIC DNA]</scope>
    <source>
        <strain evidence="7 8">HMF7056</strain>
    </source>
</reference>
<evidence type="ECO:0000256" key="1">
    <source>
        <dbReference type="ARBA" id="ARBA00004651"/>
    </source>
</evidence>
<evidence type="ECO:0000256" key="4">
    <source>
        <dbReference type="ARBA" id="ARBA00022989"/>
    </source>
</evidence>
<dbReference type="GO" id="GO:0015171">
    <property type="term" value="F:amino acid transmembrane transporter activity"/>
    <property type="evidence" value="ECO:0007669"/>
    <property type="project" value="TreeGrafter"/>
</dbReference>
<sequence length="210" mass="23400">MIESIITGVGLGIVLSFATGPVFFALIKTSIERGFYAGLCLAAGVVMCDLIYVSISIYGTSFLRLESRFRLPIGLTGATVLIAIGIYYLLKKIRISYDTIITKRHYTGYFVKGFLMCIFNPGILLYWVTVTGGIVSAVSGRIRPEDMLPVYASILVTQFSMDAIKAYYASKLRYRIKERTLTILNRIAGMLMLVFALKLVYNLVFTHSLL</sequence>
<dbReference type="InterPro" id="IPR001123">
    <property type="entry name" value="LeuE-type"/>
</dbReference>
<protein>
    <submittedName>
        <fullName evidence="7">LysE family transporter</fullName>
    </submittedName>
</protein>
<evidence type="ECO:0000256" key="3">
    <source>
        <dbReference type="ARBA" id="ARBA00022692"/>
    </source>
</evidence>
<dbReference type="AlphaFoldDB" id="A0A7K1Y3A2"/>
<keyword evidence="3 6" id="KW-0812">Transmembrane</keyword>
<dbReference type="PANTHER" id="PTHR30086:SF20">
    <property type="entry name" value="ARGININE EXPORTER PROTEIN ARGO-RELATED"/>
    <property type="match status" value="1"/>
</dbReference>
<keyword evidence="2" id="KW-1003">Cell membrane</keyword>
<feature type="transmembrane region" description="Helical" evidence="6">
    <location>
        <begin position="180"/>
        <end position="201"/>
    </location>
</feature>
<feature type="transmembrane region" description="Helical" evidence="6">
    <location>
        <begin position="71"/>
        <end position="90"/>
    </location>
</feature>
<evidence type="ECO:0000313" key="8">
    <source>
        <dbReference type="Proteomes" id="UP000451233"/>
    </source>
</evidence>
<dbReference type="Pfam" id="PF01810">
    <property type="entry name" value="LysE"/>
    <property type="match status" value="1"/>
</dbReference>
<gene>
    <name evidence="7" type="ORF">GS398_20905</name>
</gene>
<accession>A0A7K1Y3A2</accession>
<evidence type="ECO:0000256" key="2">
    <source>
        <dbReference type="ARBA" id="ARBA00022475"/>
    </source>
</evidence>
<keyword evidence="8" id="KW-1185">Reference proteome</keyword>
<feature type="transmembrane region" description="Helical" evidence="6">
    <location>
        <begin position="6"/>
        <end position="27"/>
    </location>
</feature>
<evidence type="ECO:0000256" key="5">
    <source>
        <dbReference type="ARBA" id="ARBA00023136"/>
    </source>
</evidence>
<feature type="transmembrane region" description="Helical" evidence="6">
    <location>
        <begin position="34"/>
        <end position="59"/>
    </location>
</feature>
<evidence type="ECO:0000256" key="6">
    <source>
        <dbReference type="SAM" id="Phobius"/>
    </source>
</evidence>
<dbReference type="GO" id="GO:0005886">
    <property type="term" value="C:plasma membrane"/>
    <property type="evidence" value="ECO:0007669"/>
    <property type="project" value="UniProtKB-SubCell"/>
</dbReference>
<dbReference type="RefSeq" id="WP_160908782.1">
    <property type="nucleotide sequence ID" value="NZ_WVHS01000006.1"/>
</dbReference>
<keyword evidence="4 6" id="KW-1133">Transmembrane helix</keyword>
<dbReference type="PANTHER" id="PTHR30086">
    <property type="entry name" value="ARGININE EXPORTER PROTEIN ARGO"/>
    <property type="match status" value="1"/>
</dbReference>
<comment type="subcellular location">
    <subcellularLocation>
        <location evidence="1">Cell membrane</location>
        <topology evidence="1">Multi-pass membrane protein</topology>
    </subcellularLocation>
</comment>
<evidence type="ECO:0000313" key="7">
    <source>
        <dbReference type="EMBL" id="MXV17773.1"/>
    </source>
</evidence>
<keyword evidence="5 6" id="KW-0472">Membrane</keyword>
<dbReference type="Proteomes" id="UP000451233">
    <property type="component" value="Unassembled WGS sequence"/>
</dbReference>
<dbReference type="EMBL" id="WVHS01000006">
    <property type="protein sequence ID" value="MXV17773.1"/>
    <property type="molecule type" value="Genomic_DNA"/>
</dbReference>
<organism evidence="7 8">
    <name type="scientific">Hufsiella ginkgonis</name>
    <dbReference type="NCBI Taxonomy" id="2695274"/>
    <lineage>
        <taxon>Bacteria</taxon>
        <taxon>Pseudomonadati</taxon>
        <taxon>Bacteroidota</taxon>
        <taxon>Sphingobacteriia</taxon>
        <taxon>Sphingobacteriales</taxon>
        <taxon>Sphingobacteriaceae</taxon>
        <taxon>Hufsiella</taxon>
    </lineage>
</organism>
<feature type="transmembrane region" description="Helical" evidence="6">
    <location>
        <begin position="148"/>
        <end position="168"/>
    </location>
</feature>
<proteinExistence type="predicted"/>
<comment type="caution">
    <text evidence="7">The sequence shown here is derived from an EMBL/GenBank/DDBJ whole genome shotgun (WGS) entry which is preliminary data.</text>
</comment>